<reference key="1">
    <citation type="submission" date="2010-11" db="EMBL/GenBank/DDBJ databases">
        <title>The complete genome of chromosome of Calditerrivibrio nitroreducens DSM 19672.</title>
        <authorList>
            <consortium name="US DOE Joint Genome Institute (JGI-PGF)"/>
            <person name="Lucas S."/>
            <person name="Copeland A."/>
            <person name="Lapidus A."/>
            <person name="Bruce D."/>
            <person name="Goodwin L."/>
            <person name="Pitluck S."/>
            <person name="Kyrpides N."/>
            <person name="Mavromatis K."/>
            <person name="Ivanova N."/>
            <person name="Mikhailova N."/>
            <person name="Zeytun A."/>
            <person name="Brettin T."/>
            <person name="Detter J.C."/>
            <person name="Tapia R."/>
            <person name="Han C."/>
            <person name="Land M."/>
            <person name="Hauser L."/>
            <person name="Markowitz V."/>
            <person name="Cheng J.-F."/>
            <person name="Hugenholtz P."/>
            <person name="Woyke T."/>
            <person name="Wu D."/>
            <person name="Spring S."/>
            <person name="Schroeder M."/>
            <person name="Brambilla E."/>
            <person name="Klenk H.-P."/>
            <person name="Eisen J.A."/>
        </authorList>
    </citation>
    <scope>NUCLEOTIDE SEQUENCE [LARGE SCALE GENOMIC DNA]</scope>
    <source>
        <strain>DSM 19672</strain>
    </source>
</reference>
<dbReference type="CDD" id="cd05252">
    <property type="entry name" value="CDP_GD_SDR_e"/>
    <property type="match status" value="1"/>
</dbReference>
<dbReference type="InterPro" id="IPR016040">
    <property type="entry name" value="NAD(P)-bd_dom"/>
</dbReference>
<dbReference type="KEGG" id="cni:Calni_1163"/>
<accession>E4TIM4</accession>
<dbReference type="PANTHER" id="PTHR43245:SF10">
    <property type="entry name" value="SUGAR DEHYDRATASE_EPIMERASE YFNG-RELATED"/>
    <property type="match status" value="1"/>
</dbReference>
<reference evidence="2 3" key="2">
    <citation type="journal article" date="2011" name="Stand. Genomic Sci.">
        <title>Complete genome sequence of Calditerrivibrio nitroreducens type strain (Yu37-1).</title>
        <authorList>
            <person name="Pitluck S."/>
            <person name="Sikorski J."/>
            <person name="Zeytun A."/>
            <person name="Lapidus A."/>
            <person name="Nolan M."/>
            <person name="Lucas S."/>
            <person name="Hammon N."/>
            <person name="Deshpande S."/>
            <person name="Cheng J.F."/>
            <person name="Tapia R."/>
            <person name="Han C."/>
            <person name="Goodwin L."/>
            <person name="Liolios K."/>
            <person name="Pagani I."/>
            <person name="Ivanova N."/>
            <person name="Mavromatis K."/>
            <person name="Pati A."/>
            <person name="Chen A."/>
            <person name="Palaniappan K."/>
            <person name="Hauser L."/>
            <person name="Chang Y.J."/>
            <person name="Jeffries C.D."/>
            <person name="Detter J.C."/>
            <person name="Brambilla E."/>
            <person name="Djao O.D."/>
            <person name="Rohde M."/>
            <person name="Spring S."/>
            <person name="Goker M."/>
            <person name="Woyke T."/>
            <person name="Bristow J."/>
            <person name="Eisen J.A."/>
            <person name="Markowitz V."/>
            <person name="Hugenholtz P."/>
            <person name="Kyrpides N.C."/>
            <person name="Klenk H.P."/>
            <person name="Land M."/>
        </authorList>
    </citation>
    <scope>NUCLEOTIDE SEQUENCE [LARGE SCALE GENOMIC DNA]</scope>
    <source>
        <strain evidence="3">DSM 19672 / NBRC 101217 / Yu37-1</strain>
    </source>
</reference>
<dbReference type="Gene3D" id="3.40.50.720">
    <property type="entry name" value="NAD(P)-binding Rossmann-like Domain"/>
    <property type="match status" value="1"/>
</dbReference>
<gene>
    <name evidence="2" type="ordered locus">Calni_1163</name>
</gene>
<dbReference type="EMBL" id="CP002347">
    <property type="protein sequence ID" value="ADR19072.1"/>
    <property type="molecule type" value="Genomic_DNA"/>
</dbReference>
<keyword evidence="3" id="KW-1185">Reference proteome</keyword>
<dbReference type="PANTHER" id="PTHR43245">
    <property type="entry name" value="BIFUNCTIONAL POLYMYXIN RESISTANCE PROTEIN ARNA"/>
    <property type="match status" value="1"/>
</dbReference>
<dbReference type="Gene3D" id="3.90.25.10">
    <property type="entry name" value="UDP-galactose 4-epimerase, domain 1"/>
    <property type="match status" value="1"/>
</dbReference>
<dbReference type="InterPro" id="IPR036291">
    <property type="entry name" value="NAD(P)-bd_dom_sf"/>
</dbReference>
<dbReference type="Pfam" id="PF16363">
    <property type="entry name" value="GDP_Man_Dehyd"/>
    <property type="match status" value="1"/>
</dbReference>
<sequence precursor="true">MFGDIYRGRRVLVTGHTGFKGSWLALWLKELGAIVTGISLAPKTNPNHWELLGLAVNDYRVDIRNEDILTRLIKEIRPEIIFHLAAQPLVRHSYHEPVLTWSTNVMGTVNLLEASRHTNSVRAIVVITTDKCYENNEWVWGYREIDPLGGHDPYSASKASTELVVASYRKSFFNSGTSTLIATARAGNVIGGGDWSEDRLIPDLVRAVTKGEILKVRSPQSRRPWQHVLESLSGYLQLGQKLLIGDKIFANAWNFGPEQDGNCTVAEVLGKLTEYWPALCWRVEENLQMHEAKYLYLDSSKARTYLQWQSVWNLDTALEKTAEWYRVYMERRQIISLTQLTEYITDAEAKKVGWVRD</sequence>
<evidence type="ECO:0000313" key="2">
    <source>
        <dbReference type="EMBL" id="ADR19072.1"/>
    </source>
</evidence>
<evidence type="ECO:0000259" key="1">
    <source>
        <dbReference type="Pfam" id="PF16363"/>
    </source>
</evidence>
<proteinExistence type="predicted"/>
<dbReference type="HOGENOM" id="CLU_007383_1_7_0"/>
<dbReference type="NCBIfam" id="TIGR02622">
    <property type="entry name" value="CDP_4_6_dhtase"/>
    <property type="match status" value="1"/>
</dbReference>
<dbReference type="STRING" id="768670.Calni_1163"/>
<keyword evidence="2" id="KW-0456">Lyase</keyword>
<feature type="domain" description="NAD(P)-binding" evidence="1">
    <location>
        <begin position="12"/>
        <end position="320"/>
    </location>
</feature>
<dbReference type="AlphaFoldDB" id="E4TIM4"/>
<dbReference type="InterPro" id="IPR050177">
    <property type="entry name" value="Lipid_A_modif_metabolic_enz"/>
</dbReference>
<organism evidence="2 3">
    <name type="scientific">Calditerrivibrio nitroreducens (strain DSM 19672 / NBRC 101217 / Yu37-1)</name>
    <dbReference type="NCBI Taxonomy" id="768670"/>
    <lineage>
        <taxon>Bacteria</taxon>
        <taxon>Pseudomonadati</taxon>
        <taxon>Deferribacterota</taxon>
        <taxon>Deferribacteres</taxon>
        <taxon>Deferribacterales</taxon>
        <taxon>Calditerrivibrionaceae</taxon>
    </lineage>
</organism>
<dbReference type="EC" id="4.2.1.45" evidence="2"/>
<protein>
    <submittedName>
        <fullName evidence="2">CDP-glucose 4,6-dehydratase</fullName>
        <ecNumber evidence="2">4.2.1.45</ecNumber>
    </submittedName>
</protein>
<dbReference type="GO" id="GO:0047733">
    <property type="term" value="F:CDP-glucose 4,6-dehydratase activity"/>
    <property type="evidence" value="ECO:0007669"/>
    <property type="project" value="UniProtKB-EC"/>
</dbReference>
<evidence type="ECO:0000313" key="3">
    <source>
        <dbReference type="Proteomes" id="UP000007039"/>
    </source>
</evidence>
<dbReference type="Proteomes" id="UP000007039">
    <property type="component" value="Chromosome"/>
</dbReference>
<name>E4TIM4_CALNY</name>
<dbReference type="SUPFAM" id="SSF51735">
    <property type="entry name" value="NAD(P)-binding Rossmann-fold domains"/>
    <property type="match status" value="1"/>
</dbReference>
<dbReference type="eggNOG" id="COG0451">
    <property type="taxonomic scope" value="Bacteria"/>
</dbReference>
<dbReference type="InterPro" id="IPR013445">
    <property type="entry name" value="CDP_4_6_deHydtase"/>
</dbReference>